<protein>
    <submittedName>
        <fullName evidence="2">Uncharacterized protein</fullName>
    </submittedName>
</protein>
<dbReference type="Proteomes" id="UP000655443">
    <property type="component" value="Unassembled WGS sequence"/>
</dbReference>
<evidence type="ECO:0000256" key="1">
    <source>
        <dbReference type="SAM" id="MobiDB-lite"/>
    </source>
</evidence>
<gene>
    <name evidence="2" type="ORF">GCM10010339_88000</name>
</gene>
<accession>A0A918YV63</accession>
<feature type="compositionally biased region" description="Polar residues" evidence="1">
    <location>
        <begin position="92"/>
        <end position="104"/>
    </location>
</feature>
<dbReference type="EMBL" id="BMVG01000057">
    <property type="protein sequence ID" value="GHE14959.1"/>
    <property type="molecule type" value="Genomic_DNA"/>
</dbReference>
<feature type="region of interest" description="Disordered" evidence="1">
    <location>
        <begin position="64"/>
        <end position="113"/>
    </location>
</feature>
<keyword evidence="3" id="KW-1185">Reference proteome</keyword>
<evidence type="ECO:0000313" key="3">
    <source>
        <dbReference type="Proteomes" id="UP000655443"/>
    </source>
</evidence>
<comment type="caution">
    <text evidence="2">The sequence shown here is derived from an EMBL/GenBank/DDBJ whole genome shotgun (WGS) entry which is preliminary data.</text>
</comment>
<sequence>MATTRPADTPGAVATATRTAPSSAVVHGCDGRPVRSPARFTLICGDGKVSLGDLVWSNWGQPTTGVPTAASASRSACRTPVTHASRPVPQRSAVSDGSMPTSGASWEFRECSG</sequence>
<dbReference type="AlphaFoldDB" id="A0A918YV63"/>
<reference evidence="2" key="2">
    <citation type="submission" date="2020-09" db="EMBL/GenBank/DDBJ databases">
        <authorList>
            <person name="Sun Q."/>
            <person name="Ohkuma M."/>
        </authorList>
    </citation>
    <scope>NUCLEOTIDE SEQUENCE</scope>
    <source>
        <strain evidence="2">JCM 4714</strain>
    </source>
</reference>
<name>A0A918YV63_9ACTN</name>
<organism evidence="2 3">
    <name type="scientific">Streptomyces alanosinicus</name>
    <dbReference type="NCBI Taxonomy" id="68171"/>
    <lineage>
        <taxon>Bacteria</taxon>
        <taxon>Bacillati</taxon>
        <taxon>Actinomycetota</taxon>
        <taxon>Actinomycetes</taxon>
        <taxon>Kitasatosporales</taxon>
        <taxon>Streptomycetaceae</taxon>
        <taxon>Streptomyces</taxon>
    </lineage>
</organism>
<reference evidence="2" key="1">
    <citation type="journal article" date="2014" name="Int. J. Syst. Evol. Microbiol.">
        <title>Complete genome sequence of Corynebacterium casei LMG S-19264T (=DSM 44701T), isolated from a smear-ripened cheese.</title>
        <authorList>
            <consortium name="US DOE Joint Genome Institute (JGI-PGF)"/>
            <person name="Walter F."/>
            <person name="Albersmeier A."/>
            <person name="Kalinowski J."/>
            <person name="Ruckert C."/>
        </authorList>
    </citation>
    <scope>NUCLEOTIDE SEQUENCE</scope>
    <source>
        <strain evidence="2">JCM 4714</strain>
    </source>
</reference>
<feature type="region of interest" description="Disordered" evidence="1">
    <location>
        <begin position="1"/>
        <end position="26"/>
    </location>
</feature>
<proteinExistence type="predicted"/>
<evidence type="ECO:0000313" key="2">
    <source>
        <dbReference type="EMBL" id="GHE14959.1"/>
    </source>
</evidence>